<name>A0A1K0JPJ1_CUPNE</name>
<dbReference type="Gene3D" id="2.40.50.320">
    <property type="entry name" value="Copper binding periplasmic protein CusF"/>
    <property type="match status" value="1"/>
</dbReference>
<evidence type="ECO:0000313" key="2">
    <source>
        <dbReference type="EMBL" id="SCU98078.1"/>
    </source>
</evidence>
<feature type="chain" id="PRO_5012656407" evidence="1">
    <location>
        <begin position="22"/>
        <end position="112"/>
    </location>
</feature>
<protein>
    <submittedName>
        <fullName evidence="2">Periplasmic copper-binding metallochaperone</fullName>
    </submittedName>
</protein>
<evidence type="ECO:0000256" key="1">
    <source>
        <dbReference type="SAM" id="SignalP"/>
    </source>
</evidence>
<dbReference type="EMBL" id="FMSH01000497">
    <property type="protein sequence ID" value="SCU98078.1"/>
    <property type="molecule type" value="Genomic_DNA"/>
</dbReference>
<proteinExistence type="predicted"/>
<feature type="signal peptide" evidence="1">
    <location>
        <begin position="1"/>
        <end position="21"/>
    </location>
</feature>
<keyword evidence="1" id="KW-0732">Signal</keyword>
<dbReference type="Pfam" id="PF11604">
    <property type="entry name" value="CusF_Ec"/>
    <property type="match status" value="1"/>
</dbReference>
<organism evidence="2">
    <name type="scientific">Cupriavidus necator</name>
    <name type="common">Alcaligenes eutrophus</name>
    <name type="synonym">Ralstonia eutropha</name>
    <dbReference type="NCBI Taxonomy" id="106590"/>
    <lineage>
        <taxon>Bacteria</taxon>
        <taxon>Pseudomonadati</taxon>
        <taxon>Pseudomonadota</taxon>
        <taxon>Betaproteobacteria</taxon>
        <taxon>Burkholderiales</taxon>
        <taxon>Burkholderiaceae</taxon>
        <taxon>Cupriavidus</taxon>
    </lineage>
</organism>
<dbReference type="AlphaFoldDB" id="A0A1K0JPJ1"/>
<dbReference type="RefSeq" id="WP_340530063.1">
    <property type="nucleotide sequence ID" value="NZ_FMSH01000497.1"/>
</dbReference>
<dbReference type="InterPro" id="IPR021647">
    <property type="entry name" value="CusF_Ec"/>
</dbReference>
<accession>A0A1K0JPJ1</accession>
<reference evidence="2" key="1">
    <citation type="submission" date="2016-09" db="EMBL/GenBank/DDBJ databases">
        <authorList>
            <person name="Capua I."/>
            <person name="De Benedictis P."/>
            <person name="Joannis T."/>
            <person name="Lombin L.H."/>
            <person name="Cattoli G."/>
        </authorList>
    </citation>
    <scope>NUCLEOTIDE SEQUENCE</scope>
    <source>
        <strain evidence="2">B9</strain>
    </source>
</reference>
<dbReference type="InterPro" id="IPR042230">
    <property type="entry name" value="CusF_sf"/>
</dbReference>
<sequence>MKSIKTLALALALSTTPAAFAAGSMDGMNMKPSAPSQQAPQPVAAEIKKIDAQAGKVTLRHGPIANLGMGPMTMAFPVKDRASLKNFKEGEAVSVTFDNVDGKPTVVEMRRK</sequence>
<gene>
    <name evidence="2" type="primary">cusF3</name>
    <name evidence="2" type="ORF">CNECB9_5460015</name>
</gene>